<dbReference type="FunFam" id="1.10.10.10:FF:000117">
    <property type="entry name" value="Two-component system response regulator BaeR"/>
    <property type="match status" value="1"/>
</dbReference>
<dbReference type="Pfam" id="PF00072">
    <property type="entry name" value="Response_reg"/>
    <property type="match status" value="1"/>
</dbReference>
<dbReference type="SMART" id="SM00862">
    <property type="entry name" value="Trans_reg_C"/>
    <property type="match status" value="1"/>
</dbReference>
<dbReference type="GO" id="GO:0000976">
    <property type="term" value="F:transcription cis-regulatory region binding"/>
    <property type="evidence" value="ECO:0007669"/>
    <property type="project" value="TreeGrafter"/>
</dbReference>
<keyword evidence="2" id="KW-0963">Cytoplasm</keyword>
<feature type="domain" description="OmpR/PhoB-type" evidence="11">
    <location>
        <begin position="123"/>
        <end position="222"/>
    </location>
</feature>
<dbReference type="CDD" id="cd00383">
    <property type="entry name" value="trans_reg_C"/>
    <property type="match status" value="1"/>
</dbReference>
<dbReference type="InterPro" id="IPR001867">
    <property type="entry name" value="OmpR/PhoB-type_DNA-bd"/>
</dbReference>
<dbReference type="SUPFAM" id="SSF52172">
    <property type="entry name" value="CheY-like"/>
    <property type="match status" value="1"/>
</dbReference>
<evidence type="ECO:0000256" key="6">
    <source>
        <dbReference type="ARBA" id="ARBA00023125"/>
    </source>
</evidence>
<evidence type="ECO:0000256" key="2">
    <source>
        <dbReference type="ARBA" id="ARBA00022490"/>
    </source>
</evidence>
<dbReference type="RefSeq" id="WP_135870569.1">
    <property type="nucleotide sequence ID" value="NZ_SRSC01000003.1"/>
</dbReference>
<dbReference type="GO" id="GO:0032993">
    <property type="term" value="C:protein-DNA complex"/>
    <property type="evidence" value="ECO:0007669"/>
    <property type="project" value="TreeGrafter"/>
</dbReference>
<comment type="subcellular location">
    <subcellularLocation>
        <location evidence="1">Cytoplasm</location>
    </subcellularLocation>
</comment>
<dbReference type="PANTHER" id="PTHR48111">
    <property type="entry name" value="REGULATOR OF RPOS"/>
    <property type="match status" value="1"/>
</dbReference>
<evidence type="ECO:0000259" key="11">
    <source>
        <dbReference type="PROSITE" id="PS51755"/>
    </source>
</evidence>
<dbReference type="Proteomes" id="UP000306416">
    <property type="component" value="Unassembled WGS sequence"/>
</dbReference>
<evidence type="ECO:0000256" key="7">
    <source>
        <dbReference type="ARBA" id="ARBA00023163"/>
    </source>
</evidence>
<evidence type="ECO:0000256" key="3">
    <source>
        <dbReference type="ARBA" id="ARBA00022553"/>
    </source>
</evidence>
<dbReference type="EMBL" id="SRSC01000003">
    <property type="protein sequence ID" value="TGU71130.1"/>
    <property type="molecule type" value="Genomic_DNA"/>
</dbReference>
<keyword evidence="3 8" id="KW-0597">Phosphoprotein</keyword>
<evidence type="ECO:0000256" key="9">
    <source>
        <dbReference type="PROSITE-ProRule" id="PRU01091"/>
    </source>
</evidence>
<dbReference type="SUPFAM" id="SSF46894">
    <property type="entry name" value="C-terminal effector domain of the bipartite response regulators"/>
    <property type="match status" value="1"/>
</dbReference>
<keyword evidence="4" id="KW-0902">Two-component regulatory system</keyword>
<dbReference type="PROSITE" id="PS50110">
    <property type="entry name" value="RESPONSE_REGULATORY"/>
    <property type="match status" value="1"/>
</dbReference>
<reference evidence="12 13" key="1">
    <citation type="submission" date="2019-04" db="EMBL/GenBank/DDBJ databases">
        <title>Geobacter oryzae sp. nov., ferric-reducing bacteria isolated from paddy soil.</title>
        <authorList>
            <person name="Xu Z."/>
            <person name="Masuda Y."/>
            <person name="Itoh H."/>
            <person name="Senoo K."/>
        </authorList>
    </citation>
    <scope>NUCLEOTIDE SEQUENCE [LARGE SCALE GENOMIC DNA]</scope>
    <source>
        <strain evidence="12 13">Red111</strain>
    </source>
</reference>
<proteinExistence type="predicted"/>
<dbReference type="GO" id="GO:0045893">
    <property type="term" value="P:positive regulation of DNA-templated transcription"/>
    <property type="evidence" value="ECO:0007669"/>
    <property type="project" value="UniProtKB-ARBA"/>
</dbReference>
<keyword evidence="13" id="KW-1185">Reference proteome</keyword>
<dbReference type="FunFam" id="3.40.50.2300:FF:000001">
    <property type="entry name" value="DNA-binding response regulator PhoB"/>
    <property type="match status" value="1"/>
</dbReference>
<evidence type="ECO:0000256" key="5">
    <source>
        <dbReference type="ARBA" id="ARBA00023015"/>
    </source>
</evidence>
<evidence type="ECO:0000313" key="13">
    <source>
        <dbReference type="Proteomes" id="UP000306416"/>
    </source>
</evidence>
<evidence type="ECO:0000256" key="1">
    <source>
        <dbReference type="ARBA" id="ARBA00004496"/>
    </source>
</evidence>
<feature type="domain" description="Response regulatory" evidence="10">
    <location>
        <begin position="4"/>
        <end position="117"/>
    </location>
</feature>
<evidence type="ECO:0000256" key="8">
    <source>
        <dbReference type="PROSITE-ProRule" id="PRU00169"/>
    </source>
</evidence>
<protein>
    <submittedName>
        <fullName evidence="12">Response regulator</fullName>
    </submittedName>
</protein>
<dbReference type="Gene3D" id="6.10.250.690">
    <property type="match status" value="1"/>
</dbReference>
<dbReference type="InterPro" id="IPR001789">
    <property type="entry name" value="Sig_transdc_resp-reg_receiver"/>
</dbReference>
<keyword evidence="6 9" id="KW-0238">DNA-binding</keyword>
<dbReference type="Gene3D" id="3.40.50.2300">
    <property type="match status" value="1"/>
</dbReference>
<accession>A0A4S1CDM9</accession>
<feature type="DNA-binding region" description="OmpR/PhoB-type" evidence="9">
    <location>
        <begin position="123"/>
        <end position="222"/>
    </location>
</feature>
<keyword evidence="5" id="KW-0805">Transcription regulation</keyword>
<feature type="modified residue" description="4-aspartylphosphate" evidence="8">
    <location>
        <position position="53"/>
    </location>
</feature>
<dbReference type="InterPro" id="IPR016032">
    <property type="entry name" value="Sig_transdc_resp-reg_C-effctor"/>
</dbReference>
<dbReference type="Gene3D" id="1.10.10.10">
    <property type="entry name" value="Winged helix-like DNA-binding domain superfamily/Winged helix DNA-binding domain"/>
    <property type="match status" value="1"/>
</dbReference>
<dbReference type="AlphaFoldDB" id="A0A4S1CDM9"/>
<dbReference type="SMART" id="SM00448">
    <property type="entry name" value="REC"/>
    <property type="match status" value="1"/>
</dbReference>
<dbReference type="PROSITE" id="PS51755">
    <property type="entry name" value="OMPR_PHOB"/>
    <property type="match status" value="1"/>
</dbReference>
<evidence type="ECO:0000313" key="12">
    <source>
        <dbReference type="EMBL" id="TGU71130.1"/>
    </source>
</evidence>
<dbReference type="InterPro" id="IPR039420">
    <property type="entry name" value="WalR-like"/>
</dbReference>
<sequence>MTQTIMIVEDEEKLASLLADYLRQSGFETVWIGNGTDVVPRVKERQPDLILLDLMLPGRDGLEICKEIRTFSQLPIIMITARVEEIDRLLGLELGADDYICKPFSPREVVARVKTVLRRSGEHPAPAAGGLTLDPERYSAQWKGHDLDLTVVEFKLLHFLYQNPGRIYSRTQLMDRIYSDQRIVSDRTIDSHIKKLRKKIAAVAPEEELIHSIYGAGYKYEPPGAS</sequence>
<dbReference type="GO" id="GO:0005829">
    <property type="term" value="C:cytosol"/>
    <property type="evidence" value="ECO:0007669"/>
    <property type="project" value="TreeGrafter"/>
</dbReference>
<comment type="caution">
    <text evidence="12">The sequence shown here is derived from an EMBL/GenBank/DDBJ whole genome shotgun (WGS) entry which is preliminary data.</text>
</comment>
<evidence type="ECO:0000259" key="10">
    <source>
        <dbReference type="PROSITE" id="PS50110"/>
    </source>
</evidence>
<dbReference type="InterPro" id="IPR011006">
    <property type="entry name" value="CheY-like_superfamily"/>
</dbReference>
<name>A0A4S1CDM9_9BACT</name>
<dbReference type="Pfam" id="PF00486">
    <property type="entry name" value="Trans_reg_C"/>
    <property type="match status" value="1"/>
</dbReference>
<keyword evidence="7" id="KW-0804">Transcription</keyword>
<evidence type="ECO:0000256" key="4">
    <source>
        <dbReference type="ARBA" id="ARBA00023012"/>
    </source>
</evidence>
<organism evidence="12 13">
    <name type="scientific">Geomonas terrae</name>
    <dbReference type="NCBI Taxonomy" id="2562681"/>
    <lineage>
        <taxon>Bacteria</taxon>
        <taxon>Pseudomonadati</taxon>
        <taxon>Thermodesulfobacteriota</taxon>
        <taxon>Desulfuromonadia</taxon>
        <taxon>Geobacterales</taxon>
        <taxon>Geobacteraceae</taxon>
        <taxon>Geomonas</taxon>
    </lineage>
</organism>
<dbReference type="InterPro" id="IPR036388">
    <property type="entry name" value="WH-like_DNA-bd_sf"/>
</dbReference>
<dbReference type="GO" id="GO:0000156">
    <property type="term" value="F:phosphorelay response regulator activity"/>
    <property type="evidence" value="ECO:0007669"/>
    <property type="project" value="TreeGrafter"/>
</dbReference>
<dbReference type="PANTHER" id="PTHR48111:SF59">
    <property type="entry name" value="TRANSCRIPTIONAL REGULATORY PROTEIN BAER"/>
    <property type="match status" value="1"/>
</dbReference>
<gene>
    <name evidence="12" type="ORF">E4633_12330</name>
</gene>
<dbReference type="CDD" id="cd19938">
    <property type="entry name" value="REC_OmpR_BaeR-like"/>
    <property type="match status" value="1"/>
</dbReference>